<dbReference type="HOGENOM" id="CLU_721823_0_0_1"/>
<dbReference type="OrthoDB" id="3142917at2759"/>
<sequence length="383" mass="43369">MPISLPPDLLGEIFGYYAISEDLKYPLETLLLVSRSWHEAARIHGGIWASFNIELGNYKSIDLWRTRLPRRLSLAGPTRPLDITVRNVYSISGHPFASEFLSRKDYNQPESPEQLARGVYQVRHFMLDLLQDLNGRDGSLAWRWRSLHLYFGDHPWTYSTGNNSGVTRFSWKHLQNTTKRPLVPLGKGVEKLILGFPFNGEWKIPNYLPRLWSIELGGDGPRCHLQSVQAPNLSHATLRIQSASFLPTVLSHVAFLSTITHLTILEEEAAFLSTQRRIAYRLLSAMLSLVEVRTNEPGLRGILLLVRDARNQKTNVDMITGEVELSTCPFQLRRVRVSCVDCEGDVEISSDMDSWEVALQILRSSSLATQNPHIAKMIEGLAT</sequence>
<name>G4TST2_SERID</name>
<protein>
    <recommendedName>
        <fullName evidence="3">F-box domain-containing protein</fullName>
    </recommendedName>
</protein>
<dbReference type="AlphaFoldDB" id="G4TST2"/>
<organism evidence="1 2">
    <name type="scientific">Serendipita indica (strain DSM 11827)</name>
    <name type="common">Root endophyte fungus</name>
    <name type="synonym">Piriformospora indica</name>
    <dbReference type="NCBI Taxonomy" id="1109443"/>
    <lineage>
        <taxon>Eukaryota</taxon>
        <taxon>Fungi</taxon>
        <taxon>Dikarya</taxon>
        <taxon>Basidiomycota</taxon>
        <taxon>Agaricomycotina</taxon>
        <taxon>Agaricomycetes</taxon>
        <taxon>Sebacinales</taxon>
        <taxon>Serendipitaceae</taxon>
        <taxon>Serendipita</taxon>
    </lineage>
</organism>
<evidence type="ECO:0000313" key="1">
    <source>
        <dbReference type="EMBL" id="CCA74375.1"/>
    </source>
</evidence>
<dbReference type="EMBL" id="CAFZ01000307">
    <property type="protein sequence ID" value="CCA74375.1"/>
    <property type="molecule type" value="Genomic_DNA"/>
</dbReference>
<reference evidence="1 2" key="1">
    <citation type="journal article" date="2011" name="PLoS Pathog.">
        <title>Endophytic Life Strategies Decoded by Genome and Transcriptome Analyses of the Mutualistic Root Symbiont Piriformospora indica.</title>
        <authorList>
            <person name="Zuccaro A."/>
            <person name="Lahrmann U."/>
            <person name="Guldener U."/>
            <person name="Langen G."/>
            <person name="Pfiffi S."/>
            <person name="Biedenkopf D."/>
            <person name="Wong P."/>
            <person name="Samans B."/>
            <person name="Grimm C."/>
            <person name="Basiewicz M."/>
            <person name="Murat C."/>
            <person name="Martin F."/>
            <person name="Kogel K.H."/>
        </authorList>
    </citation>
    <scope>NUCLEOTIDE SEQUENCE [LARGE SCALE GENOMIC DNA]</scope>
    <source>
        <strain evidence="1 2">DSM 11827</strain>
    </source>
</reference>
<gene>
    <name evidence="1" type="ORF">PIIN_11795</name>
</gene>
<accession>G4TST2</accession>
<dbReference type="InParanoid" id="G4TST2"/>
<dbReference type="Proteomes" id="UP000007148">
    <property type="component" value="Unassembled WGS sequence"/>
</dbReference>
<evidence type="ECO:0008006" key="3">
    <source>
        <dbReference type="Google" id="ProtNLM"/>
    </source>
</evidence>
<evidence type="ECO:0000313" key="2">
    <source>
        <dbReference type="Proteomes" id="UP000007148"/>
    </source>
</evidence>
<proteinExistence type="predicted"/>
<comment type="caution">
    <text evidence="1">The sequence shown here is derived from an EMBL/GenBank/DDBJ whole genome shotgun (WGS) entry which is preliminary data.</text>
</comment>
<keyword evidence="2" id="KW-1185">Reference proteome</keyword>